<proteinExistence type="predicted"/>
<dbReference type="AlphaFoldDB" id="A0A0F7FE04"/>
<dbReference type="Pfam" id="PF08843">
    <property type="entry name" value="AbiEii"/>
    <property type="match status" value="1"/>
</dbReference>
<dbReference type="EMBL" id="CP011114">
    <property type="protein sequence ID" value="AKG37083.1"/>
    <property type="molecule type" value="Genomic_DNA"/>
</dbReference>
<reference evidence="1 2" key="2">
    <citation type="journal article" date="2016" name="Genome Announc.">
        <title>Genome Sequence of a Gram-Positive Diazotroph, Paenibacillus durus Type Strain ATCC 35681.</title>
        <authorList>
            <person name="Halim M.A."/>
            <person name="Rahman A.Y."/>
            <person name="Sim K.S."/>
            <person name="Yam H.C."/>
            <person name="Rahim A.A."/>
            <person name="Ghazali A.H."/>
            <person name="Najimudin N."/>
        </authorList>
    </citation>
    <scope>NUCLEOTIDE SEQUENCE [LARGE SCALE GENOMIC DNA]</scope>
    <source>
        <strain evidence="1 2">ATCC 35681</strain>
    </source>
</reference>
<protein>
    <recommendedName>
        <fullName evidence="3">Nucleotidyl transferase AbiEii/AbiGii toxin family protein</fullName>
    </recommendedName>
</protein>
<dbReference type="RefSeq" id="WP_025698797.1">
    <property type="nucleotide sequence ID" value="NZ_ASQQ01000626.1"/>
</dbReference>
<dbReference type="Proteomes" id="UP000034189">
    <property type="component" value="Chromosome"/>
</dbReference>
<evidence type="ECO:0008006" key="3">
    <source>
        <dbReference type="Google" id="ProtNLM"/>
    </source>
</evidence>
<sequence>MVTNVTASVIDKLKNVARANKKAFNVISILFYQERFLKRLSMSNYKDNFILKGGLYLYSVTQFKSRPTRDMDFSGRRMNNDASVLVNIVTAICQLHPGDAEDGIVFHTDQIVSEIIKEDAEYEGVRIKIPCSLGKMREVLQLDIGFGDVIVPSPQTTDFPVLLSSMERPEILVYTNDSVIAEKFEAMISLSLANSRMKDFFDIYTLARTTPFEGLRLYEAVSETFKRRATPTEREHVIFTAEFYRDRRRVSMWDAFIRNLYLDYSPTFQEVMELIHTFLKPIYDHVLDENEYFGDWDRQSLSWNSSQTAAL</sequence>
<evidence type="ECO:0000313" key="1">
    <source>
        <dbReference type="EMBL" id="AKG37083.1"/>
    </source>
</evidence>
<gene>
    <name evidence="1" type="ORF">VK70_23370</name>
</gene>
<name>A0A0F7FE04_PAEDU</name>
<dbReference type="PATRIC" id="fig|1333534.5.peg.5099"/>
<organism evidence="1 2">
    <name type="scientific">Paenibacillus durus ATCC 35681</name>
    <dbReference type="NCBI Taxonomy" id="1333534"/>
    <lineage>
        <taxon>Bacteria</taxon>
        <taxon>Bacillati</taxon>
        <taxon>Bacillota</taxon>
        <taxon>Bacilli</taxon>
        <taxon>Bacillales</taxon>
        <taxon>Paenibacillaceae</taxon>
        <taxon>Paenibacillus</taxon>
    </lineage>
</organism>
<dbReference type="InterPro" id="IPR014942">
    <property type="entry name" value="AbiEii"/>
</dbReference>
<reference evidence="1 2" key="1">
    <citation type="submission" date="2015-03" db="EMBL/GenBank/DDBJ databases">
        <authorList>
            <person name="Abdul Halim M."/>
        </authorList>
    </citation>
    <scope>NUCLEOTIDE SEQUENCE [LARGE SCALE GENOMIC DNA]</scope>
    <source>
        <strain evidence="1 2">ATCC 35681</strain>
    </source>
</reference>
<dbReference type="HOGENOM" id="CLU_067323_0_0_9"/>
<dbReference type="OrthoDB" id="9808443at2"/>
<accession>A0A0F7FE04</accession>
<evidence type="ECO:0000313" key="2">
    <source>
        <dbReference type="Proteomes" id="UP000034189"/>
    </source>
</evidence>